<keyword evidence="8 11" id="KW-0378">Hydrolase</keyword>
<dbReference type="GO" id="GO:0008270">
    <property type="term" value="F:zinc ion binding"/>
    <property type="evidence" value="ECO:0007669"/>
    <property type="project" value="UniProtKB-UniRule"/>
</dbReference>
<dbReference type="InterPro" id="IPR028889">
    <property type="entry name" value="USP"/>
</dbReference>
<dbReference type="OrthoDB" id="361536at2759"/>
<dbReference type="AlphaFoldDB" id="A0A1E3PSV8"/>
<dbReference type="SMART" id="SM00290">
    <property type="entry name" value="ZnF_UBP"/>
    <property type="match status" value="2"/>
</dbReference>
<feature type="binding site" evidence="14">
    <location>
        <position position="211"/>
    </location>
    <ligand>
        <name>Zn(2+)</name>
        <dbReference type="ChEBI" id="CHEBI:29105"/>
    </ligand>
</feature>
<dbReference type="CDD" id="cd02658">
    <property type="entry name" value="Peptidase_C19B"/>
    <property type="match status" value="1"/>
</dbReference>
<dbReference type="SUPFAM" id="SSF54001">
    <property type="entry name" value="Cysteine proteinases"/>
    <property type="match status" value="1"/>
</dbReference>
<accession>A0A1E3PSV8</accession>
<dbReference type="InterPro" id="IPR009060">
    <property type="entry name" value="UBA-like_sf"/>
</dbReference>
<feature type="region of interest" description="Disordered" evidence="17">
    <location>
        <begin position="379"/>
        <end position="400"/>
    </location>
</feature>
<keyword evidence="7 11" id="KW-0833">Ubl conjugation pathway</keyword>
<evidence type="ECO:0000256" key="2">
    <source>
        <dbReference type="ARBA" id="ARBA00009085"/>
    </source>
</evidence>
<dbReference type="STRING" id="857566.A0A1E3PSV8"/>
<name>A0A1E3PSV8_9ASCO</name>
<dbReference type="InterPro" id="IPR001607">
    <property type="entry name" value="Znf_UBP"/>
</dbReference>
<evidence type="ECO:0000313" key="21">
    <source>
        <dbReference type="EMBL" id="ODQ68420.1"/>
    </source>
</evidence>
<feature type="binding site" evidence="13">
    <location>
        <position position="201"/>
    </location>
    <ligand>
        <name>substrate</name>
    </ligand>
</feature>
<dbReference type="FunFam" id="1.10.8.10:FF:000103">
    <property type="entry name" value="Ubiquitin carboxyl-terminal hydrolase"/>
    <property type="match status" value="1"/>
</dbReference>
<dbReference type="PROSITE" id="PS50030">
    <property type="entry name" value="UBA"/>
    <property type="match status" value="2"/>
</dbReference>
<dbReference type="CDD" id="cd14297">
    <property type="entry name" value="UBA2_spUBP14_like"/>
    <property type="match status" value="1"/>
</dbReference>
<dbReference type="GO" id="GO:0016579">
    <property type="term" value="P:protein deubiquitination"/>
    <property type="evidence" value="ECO:0007669"/>
    <property type="project" value="InterPro"/>
</dbReference>
<evidence type="ECO:0000256" key="12">
    <source>
        <dbReference type="PIRSR" id="PIRSR016308-1"/>
    </source>
</evidence>
<dbReference type="Gene3D" id="3.30.40.10">
    <property type="entry name" value="Zinc/RING finger domain, C3HC4 (zinc finger)"/>
    <property type="match status" value="2"/>
</dbReference>
<dbReference type="Pfam" id="PF00443">
    <property type="entry name" value="UCH"/>
    <property type="match status" value="1"/>
</dbReference>
<keyword evidence="10 11" id="KW-0862">Zinc</keyword>
<evidence type="ECO:0000256" key="9">
    <source>
        <dbReference type="ARBA" id="ARBA00022807"/>
    </source>
</evidence>
<dbReference type="InterPro" id="IPR013083">
    <property type="entry name" value="Znf_RING/FYVE/PHD"/>
</dbReference>
<keyword evidence="22" id="KW-1185">Reference proteome</keyword>
<keyword evidence="4 11" id="KW-0479">Metal-binding</keyword>
<dbReference type="SUPFAM" id="SSF46934">
    <property type="entry name" value="UBA-like"/>
    <property type="match status" value="1"/>
</dbReference>
<dbReference type="PROSITE" id="PS50271">
    <property type="entry name" value="ZF_UBP"/>
    <property type="match status" value="1"/>
</dbReference>
<dbReference type="Pfam" id="PF02148">
    <property type="entry name" value="zf-UBP"/>
    <property type="match status" value="1"/>
</dbReference>
<dbReference type="Proteomes" id="UP000095009">
    <property type="component" value="Unassembled WGS sequence"/>
</dbReference>
<dbReference type="InterPro" id="IPR038765">
    <property type="entry name" value="Papain-like_cys_pep_sf"/>
</dbReference>
<sequence length="801" mass="89630">MSLKEPLDNPKTWDINPPQSYQTVYKDDCCYSFDSPFSPNGLDVCLHCFISTSPDPERNYTLLHHKQTGHSIYLNIKRILKSNWKKQKNLDGDEDGHTGTPPKQLRLAIEASSDDDKYDTITEVKNVSSGVIIDKTSHNLPEVLDGISKAMSYTKKNEVEAWEQEITTCTHTQNLHQNASRALDAQGLAHCSSCDLKENLWLCLICGNLGCGRAQFGGVGGHGHALTHSIECNHAVAVKLGSITPEGTADVYCYTCDEERRDPLLGDHLANWGINIADRRKTEKSLTELQIEQNMKWDFSMTGENGKELEPVFGTGFTGLQNLGNSCYMASVLQCLFDLPQFRDRYYKPFEQGAKLAENPAEDYETQLRKLADGLLSGRYSTPVSENEREDTTGPNYQRGIAPGMIKTLVGKNHEEFSTMRQQDAFEFFTYMLDKISQNNDSSAGIDPSQFFKFQSEQKIQCLSCKKVRYKTENQESLSIPVPAQETDEKDDEGKDKYKPVSFDECMDSFTETQNIDYSCASCKGHGATTSTKFKTFPNILVVNARRFKILNWVPCKLDIPVHVSESTINLDQYLSTGLLPEEEELPEAEDENDASSTQKFVANEGALSMLEGMGFPFVRCEKALYHTGNADPEAAMNWLFAHMEDPDIDQPMSFEGNANPLVSPPGPSKEQINILCDMGFTANQARKALYQCNNAADAAVEWLFSHPDDAGMDSIPENEPSKNDDTPAGDSSLPANYRLKSIICHKGGSIHVGHYVAFIRKQVGGSLEWVLFNDEKVVKGGEVQEMMKYAYVYIFERIKT</sequence>
<dbReference type="GO" id="GO:0005634">
    <property type="term" value="C:nucleus"/>
    <property type="evidence" value="ECO:0007669"/>
    <property type="project" value="TreeGrafter"/>
</dbReference>
<dbReference type="FunFam" id="1.10.8.10:FF:000086">
    <property type="entry name" value="Ubiquitin carboxyl-terminal hydrolase"/>
    <property type="match status" value="1"/>
</dbReference>
<organism evidence="21 22">
    <name type="scientific">Nadsonia fulvescens var. elongata DSM 6958</name>
    <dbReference type="NCBI Taxonomy" id="857566"/>
    <lineage>
        <taxon>Eukaryota</taxon>
        <taxon>Fungi</taxon>
        <taxon>Dikarya</taxon>
        <taxon>Ascomycota</taxon>
        <taxon>Saccharomycotina</taxon>
        <taxon>Dipodascomycetes</taxon>
        <taxon>Dipodascales</taxon>
        <taxon>Dipodascales incertae sedis</taxon>
        <taxon>Nadsonia</taxon>
    </lineage>
</organism>
<dbReference type="InterPro" id="IPR001394">
    <property type="entry name" value="Peptidase_C19_UCH"/>
</dbReference>
<evidence type="ECO:0000256" key="6">
    <source>
        <dbReference type="ARBA" id="ARBA00022771"/>
    </source>
</evidence>
<dbReference type="SUPFAM" id="SSF57850">
    <property type="entry name" value="RING/U-box"/>
    <property type="match status" value="2"/>
</dbReference>
<dbReference type="EC" id="3.4.19.12" evidence="11 16"/>
<proteinExistence type="inferred from homology"/>
<feature type="binding site" evidence="14">
    <location>
        <position position="194"/>
    </location>
    <ligand>
        <name>Zn(2+)</name>
        <dbReference type="ChEBI" id="CHEBI:29105"/>
    </ligand>
</feature>
<dbReference type="PROSITE" id="PS00972">
    <property type="entry name" value="USP_1"/>
    <property type="match status" value="1"/>
</dbReference>
<evidence type="ECO:0000256" key="13">
    <source>
        <dbReference type="PIRSR" id="PIRSR016308-2"/>
    </source>
</evidence>
<dbReference type="GO" id="GO:0006508">
    <property type="term" value="P:proteolysis"/>
    <property type="evidence" value="ECO:0007669"/>
    <property type="project" value="UniProtKB-KW"/>
</dbReference>
<dbReference type="PROSITE" id="PS50235">
    <property type="entry name" value="USP_3"/>
    <property type="match status" value="1"/>
</dbReference>
<dbReference type="Pfam" id="PF17807">
    <property type="entry name" value="zf-UBP_var"/>
    <property type="match status" value="1"/>
</dbReference>
<evidence type="ECO:0000256" key="14">
    <source>
        <dbReference type="PIRSR" id="PIRSR016308-3"/>
    </source>
</evidence>
<keyword evidence="5" id="KW-0677">Repeat</keyword>
<comment type="similarity">
    <text evidence="2 11 16">Belongs to the peptidase C19 family.</text>
</comment>
<feature type="binding site" evidence="13">
    <location>
        <position position="252"/>
    </location>
    <ligand>
        <name>substrate</name>
    </ligand>
</feature>
<evidence type="ECO:0000256" key="7">
    <source>
        <dbReference type="ARBA" id="ARBA00022786"/>
    </source>
</evidence>
<feature type="binding site" evidence="14">
    <location>
        <position position="191"/>
    </location>
    <ligand>
        <name>Zn(2+)</name>
        <dbReference type="ChEBI" id="CHEBI:29105"/>
    </ligand>
</feature>
<evidence type="ECO:0000256" key="4">
    <source>
        <dbReference type="ARBA" id="ARBA00022723"/>
    </source>
</evidence>
<evidence type="ECO:0000259" key="20">
    <source>
        <dbReference type="PROSITE" id="PS50271"/>
    </source>
</evidence>
<reference evidence="21 22" key="1">
    <citation type="journal article" date="2016" name="Proc. Natl. Acad. Sci. U.S.A.">
        <title>Comparative genomics of biotechnologically important yeasts.</title>
        <authorList>
            <person name="Riley R."/>
            <person name="Haridas S."/>
            <person name="Wolfe K.H."/>
            <person name="Lopes M.R."/>
            <person name="Hittinger C.T."/>
            <person name="Goeker M."/>
            <person name="Salamov A.A."/>
            <person name="Wisecaver J.H."/>
            <person name="Long T.M."/>
            <person name="Calvey C.H."/>
            <person name="Aerts A.L."/>
            <person name="Barry K.W."/>
            <person name="Choi C."/>
            <person name="Clum A."/>
            <person name="Coughlan A.Y."/>
            <person name="Deshpande S."/>
            <person name="Douglass A.P."/>
            <person name="Hanson S.J."/>
            <person name="Klenk H.-P."/>
            <person name="LaButti K.M."/>
            <person name="Lapidus A."/>
            <person name="Lindquist E.A."/>
            <person name="Lipzen A.M."/>
            <person name="Meier-Kolthoff J.P."/>
            <person name="Ohm R.A."/>
            <person name="Otillar R.P."/>
            <person name="Pangilinan J.L."/>
            <person name="Peng Y."/>
            <person name="Rokas A."/>
            <person name="Rosa C.A."/>
            <person name="Scheuner C."/>
            <person name="Sibirny A.A."/>
            <person name="Slot J.C."/>
            <person name="Stielow J.B."/>
            <person name="Sun H."/>
            <person name="Kurtzman C.P."/>
            <person name="Blackwell M."/>
            <person name="Grigoriev I.V."/>
            <person name="Jeffries T.W."/>
        </authorList>
    </citation>
    <scope>NUCLEOTIDE SEQUENCE [LARGE SCALE GENOMIC DNA]</scope>
    <source>
        <strain evidence="21 22">DSM 6958</strain>
    </source>
</reference>
<feature type="region of interest" description="Disordered" evidence="17">
    <location>
        <begin position="712"/>
        <end position="732"/>
    </location>
</feature>
<dbReference type="Gene3D" id="3.90.70.10">
    <property type="entry name" value="Cysteine proteinases"/>
    <property type="match status" value="1"/>
</dbReference>
<evidence type="ECO:0000256" key="15">
    <source>
        <dbReference type="PROSITE-ProRule" id="PRU00502"/>
    </source>
</evidence>
<evidence type="ECO:0000256" key="17">
    <source>
        <dbReference type="SAM" id="MobiDB-lite"/>
    </source>
</evidence>
<dbReference type="InterPro" id="IPR041432">
    <property type="entry name" value="UBP13_Znf-UBP_var"/>
</dbReference>
<evidence type="ECO:0000256" key="8">
    <source>
        <dbReference type="ARBA" id="ARBA00022801"/>
    </source>
</evidence>
<feature type="domain" description="USP" evidence="19">
    <location>
        <begin position="318"/>
        <end position="799"/>
    </location>
</feature>
<protein>
    <recommendedName>
        <fullName evidence="11 16">Ubiquitin carboxyl-terminal hydrolase</fullName>
        <ecNumber evidence="11 16">3.4.19.12</ecNumber>
    </recommendedName>
</protein>
<evidence type="ECO:0000256" key="1">
    <source>
        <dbReference type="ARBA" id="ARBA00000707"/>
    </source>
</evidence>
<dbReference type="SMART" id="SM00165">
    <property type="entry name" value="UBA"/>
    <property type="match status" value="2"/>
</dbReference>
<feature type="active site" description="Nucleophile" evidence="12">
    <location>
        <position position="327"/>
    </location>
</feature>
<dbReference type="GO" id="GO:0005829">
    <property type="term" value="C:cytosol"/>
    <property type="evidence" value="ECO:0007669"/>
    <property type="project" value="TreeGrafter"/>
</dbReference>
<dbReference type="InterPro" id="IPR016652">
    <property type="entry name" value="Ubiquitinyl_hydrolase"/>
</dbReference>
<gene>
    <name evidence="21" type="ORF">NADFUDRAFT_49061</name>
</gene>
<feature type="binding site" evidence="13">
    <location>
        <position position="257"/>
    </location>
    <ligand>
        <name>substrate</name>
    </ligand>
</feature>
<feature type="active site" description="Proton acceptor" evidence="12">
    <location>
        <position position="755"/>
    </location>
</feature>
<dbReference type="Pfam" id="PF00627">
    <property type="entry name" value="UBA"/>
    <property type="match status" value="2"/>
</dbReference>
<evidence type="ECO:0000256" key="3">
    <source>
        <dbReference type="ARBA" id="ARBA00022670"/>
    </source>
</evidence>
<dbReference type="Gene3D" id="1.10.8.10">
    <property type="entry name" value="DNA helicase RuvA subunit, C-terminal domain"/>
    <property type="match status" value="2"/>
</dbReference>
<feature type="domain" description="UBA" evidence="18">
    <location>
        <begin position="602"/>
        <end position="643"/>
    </location>
</feature>
<dbReference type="FunFam" id="3.30.40.10:FF:000396">
    <property type="entry name" value="Ubiquitin carboxyl-terminal hydrolase"/>
    <property type="match status" value="1"/>
</dbReference>
<keyword evidence="6 15" id="KW-0863">Zinc-finger</keyword>
<dbReference type="EMBL" id="KV454406">
    <property type="protein sequence ID" value="ODQ68420.1"/>
    <property type="molecule type" value="Genomic_DNA"/>
</dbReference>
<dbReference type="PIRSF" id="PIRSF016308">
    <property type="entry name" value="UBP"/>
    <property type="match status" value="1"/>
</dbReference>
<dbReference type="InterPro" id="IPR015940">
    <property type="entry name" value="UBA"/>
</dbReference>
<dbReference type="PANTHER" id="PTHR24006:SF664">
    <property type="entry name" value="UBIQUITIN CARBOXYL-TERMINAL HYDROLASE"/>
    <property type="match status" value="1"/>
</dbReference>
<feature type="region of interest" description="Disordered" evidence="17">
    <location>
        <begin position="476"/>
        <end position="496"/>
    </location>
</feature>
<feature type="binding site" evidence="13">
    <location>
        <position position="254"/>
    </location>
    <ligand>
        <name>substrate</name>
    </ligand>
</feature>
<feature type="binding site" evidence="13">
    <location>
        <begin position="213"/>
        <end position="216"/>
    </location>
    <ligand>
        <name>substrate</name>
    </ligand>
</feature>
<evidence type="ECO:0000313" key="22">
    <source>
        <dbReference type="Proteomes" id="UP000095009"/>
    </source>
</evidence>
<dbReference type="PROSITE" id="PS00973">
    <property type="entry name" value="USP_2"/>
    <property type="match status" value="1"/>
</dbReference>
<dbReference type="InterPro" id="IPR018200">
    <property type="entry name" value="USP_CS"/>
</dbReference>
<evidence type="ECO:0000259" key="19">
    <source>
        <dbReference type="PROSITE" id="PS50235"/>
    </source>
</evidence>
<feature type="domain" description="UBA" evidence="18">
    <location>
        <begin position="668"/>
        <end position="707"/>
    </location>
</feature>
<dbReference type="InterPro" id="IPR050164">
    <property type="entry name" value="Peptidase_C19"/>
</dbReference>
<evidence type="ECO:0000256" key="11">
    <source>
        <dbReference type="PIRNR" id="PIRNR016308"/>
    </source>
</evidence>
<evidence type="ECO:0000256" key="5">
    <source>
        <dbReference type="ARBA" id="ARBA00022737"/>
    </source>
</evidence>
<comment type="catalytic activity">
    <reaction evidence="1 11 16">
        <text>Thiol-dependent hydrolysis of ester, thioester, amide, peptide and isopeptide bonds formed by the C-terminal Gly of ubiquitin (a 76-residue protein attached to proteins as an intracellular targeting signal).</text>
        <dbReference type="EC" id="3.4.19.12"/>
    </reaction>
</comment>
<dbReference type="CDD" id="cd14385">
    <property type="entry name" value="UBA1_spUBP14_like"/>
    <property type="match status" value="1"/>
</dbReference>
<dbReference type="GO" id="GO:0004843">
    <property type="term" value="F:cysteine-type deubiquitinase activity"/>
    <property type="evidence" value="ECO:0007669"/>
    <property type="project" value="UniProtKB-UniRule"/>
</dbReference>
<evidence type="ECO:0000256" key="10">
    <source>
        <dbReference type="ARBA" id="ARBA00022833"/>
    </source>
</evidence>
<dbReference type="PANTHER" id="PTHR24006">
    <property type="entry name" value="UBIQUITIN CARBOXYL-TERMINAL HYDROLASE"/>
    <property type="match status" value="1"/>
</dbReference>
<feature type="binding site" evidence="14">
    <location>
        <position position="224"/>
    </location>
    <ligand>
        <name>Zn(2+)</name>
        <dbReference type="ChEBI" id="CHEBI:29105"/>
    </ligand>
</feature>
<keyword evidence="3 11" id="KW-0645">Protease</keyword>
<evidence type="ECO:0000256" key="16">
    <source>
        <dbReference type="RuleBase" id="RU366025"/>
    </source>
</evidence>
<feature type="domain" description="UBP-type" evidence="20">
    <location>
        <begin position="167"/>
        <end position="276"/>
    </location>
</feature>
<keyword evidence="9 11" id="KW-0788">Thiol protease</keyword>
<evidence type="ECO:0000259" key="18">
    <source>
        <dbReference type="PROSITE" id="PS50030"/>
    </source>
</evidence>